<name>A0ABT8RCA0_9BACT</name>
<comment type="similarity">
    <text evidence="2 6">Belongs to the cytochrome c oxidase subunit 3 family.</text>
</comment>
<evidence type="ECO:0000256" key="6">
    <source>
        <dbReference type="RuleBase" id="RU003376"/>
    </source>
</evidence>
<evidence type="ECO:0000313" key="9">
    <source>
        <dbReference type="EMBL" id="MDO1448813.1"/>
    </source>
</evidence>
<dbReference type="Proteomes" id="UP001168528">
    <property type="component" value="Unassembled WGS sequence"/>
</dbReference>
<dbReference type="InterPro" id="IPR024791">
    <property type="entry name" value="Cyt_c/ubiquinol_Oxase_su3"/>
</dbReference>
<feature type="domain" description="Heme-copper oxidase subunit III family profile" evidence="8">
    <location>
        <begin position="1"/>
        <end position="195"/>
    </location>
</feature>
<comment type="caution">
    <text evidence="9">The sequence shown here is derived from an EMBL/GenBank/DDBJ whole genome shotgun (WGS) entry which is preliminary data.</text>
</comment>
<dbReference type="EMBL" id="JAUKPO010000014">
    <property type="protein sequence ID" value="MDO1448813.1"/>
    <property type="molecule type" value="Genomic_DNA"/>
</dbReference>
<gene>
    <name evidence="9" type="ORF">Q0590_21225</name>
</gene>
<protein>
    <submittedName>
        <fullName evidence="9">Cytochrome c oxidase subunit 3</fullName>
    </submittedName>
</protein>
<evidence type="ECO:0000256" key="4">
    <source>
        <dbReference type="ARBA" id="ARBA00022989"/>
    </source>
</evidence>
<evidence type="ECO:0000259" key="8">
    <source>
        <dbReference type="PROSITE" id="PS50253"/>
    </source>
</evidence>
<proteinExistence type="inferred from homology"/>
<keyword evidence="3 6" id="KW-0812">Transmembrane</keyword>
<feature type="transmembrane region" description="Helical" evidence="7">
    <location>
        <begin position="81"/>
        <end position="101"/>
    </location>
</feature>
<dbReference type="PROSITE" id="PS50253">
    <property type="entry name" value="COX3"/>
    <property type="match status" value="1"/>
</dbReference>
<evidence type="ECO:0000313" key="10">
    <source>
        <dbReference type="Proteomes" id="UP001168528"/>
    </source>
</evidence>
<keyword evidence="5 7" id="KW-0472">Membrane</keyword>
<evidence type="ECO:0000256" key="1">
    <source>
        <dbReference type="ARBA" id="ARBA00004141"/>
    </source>
</evidence>
<dbReference type="Gene3D" id="1.20.120.80">
    <property type="entry name" value="Cytochrome c oxidase, subunit III, four-helix bundle"/>
    <property type="match status" value="1"/>
</dbReference>
<feature type="transmembrane region" description="Helical" evidence="7">
    <location>
        <begin position="174"/>
        <end position="192"/>
    </location>
</feature>
<dbReference type="PANTHER" id="PTHR11403:SF10">
    <property type="entry name" value="CYTOCHROME C OXIDASE"/>
    <property type="match status" value="1"/>
</dbReference>
<organism evidence="9 10">
    <name type="scientific">Rhodocytophaga aerolata</name>
    <dbReference type="NCBI Taxonomy" id="455078"/>
    <lineage>
        <taxon>Bacteria</taxon>
        <taxon>Pseudomonadati</taxon>
        <taxon>Bacteroidota</taxon>
        <taxon>Cytophagia</taxon>
        <taxon>Cytophagales</taxon>
        <taxon>Rhodocytophagaceae</taxon>
        <taxon>Rhodocytophaga</taxon>
    </lineage>
</organism>
<dbReference type="InterPro" id="IPR013833">
    <property type="entry name" value="Cyt_c_oxidase_su3_a-hlx"/>
</dbReference>
<dbReference type="RefSeq" id="WP_302039615.1">
    <property type="nucleotide sequence ID" value="NZ_JAUKPO010000014.1"/>
</dbReference>
<evidence type="ECO:0000256" key="7">
    <source>
        <dbReference type="SAM" id="Phobius"/>
    </source>
</evidence>
<feature type="transmembrane region" description="Helical" evidence="7">
    <location>
        <begin position="12"/>
        <end position="36"/>
    </location>
</feature>
<keyword evidence="10" id="KW-1185">Reference proteome</keyword>
<evidence type="ECO:0000256" key="3">
    <source>
        <dbReference type="ARBA" id="ARBA00022692"/>
    </source>
</evidence>
<evidence type="ECO:0000256" key="2">
    <source>
        <dbReference type="ARBA" id="ARBA00010581"/>
    </source>
</evidence>
<keyword evidence="4 7" id="KW-1133">Transmembrane helix</keyword>
<feature type="transmembrane region" description="Helical" evidence="7">
    <location>
        <begin position="48"/>
        <end position="69"/>
    </location>
</feature>
<accession>A0ABT8RCA0</accession>
<evidence type="ECO:0000256" key="5">
    <source>
        <dbReference type="ARBA" id="ARBA00023136"/>
    </source>
</evidence>
<feature type="transmembrane region" description="Helical" evidence="7">
    <location>
        <begin position="121"/>
        <end position="142"/>
    </location>
</feature>
<dbReference type="InterPro" id="IPR000298">
    <property type="entry name" value="Cyt_c_oxidase-like_su3"/>
</dbReference>
<dbReference type="SUPFAM" id="SSF81452">
    <property type="entry name" value="Cytochrome c oxidase subunit III-like"/>
    <property type="match status" value="1"/>
</dbReference>
<sequence length="196" mass="22644">MPSYLTKRREPFKFMMGVSIIGIILLFVSLSFLYLLRKSSPDWHNFKLPAIFWLSTAIILASSGSLYVAVQSFKRDKFIAYKWLIGLTLLLGVSFILTQIVGWKQLFNTGVYMHNNIAGAFLYTLSGLHILHILGGIIYLGVTFSHALKRVTYVDSFVYSVNPPTQLKLQMVSIYWHFIDILWIYLFVFLLYHHGH</sequence>
<reference evidence="9" key="1">
    <citation type="submission" date="2023-07" db="EMBL/GenBank/DDBJ databases">
        <title>The genome sequence of Rhodocytophaga aerolata KACC 12507.</title>
        <authorList>
            <person name="Zhang X."/>
        </authorList>
    </citation>
    <scope>NUCLEOTIDE SEQUENCE</scope>
    <source>
        <strain evidence="9">KACC 12507</strain>
    </source>
</reference>
<dbReference type="InterPro" id="IPR035973">
    <property type="entry name" value="Cyt_c_oxidase_su3-like_sf"/>
</dbReference>
<dbReference type="PANTHER" id="PTHR11403">
    <property type="entry name" value="CYTOCHROME C OXIDASE SUBUNIT III"/>
    <property type="match status" value="1"/>
</dbReference>
<dbReference type="Pfam" id="PF00510">
    <property type="entry name" value="COX3"/>
    <property type="match status" value="1"/>
</dbReference>
<comment type="subcellular location">
    <subcellularLocation>
        <location evidence="6">Cell membrane</location>
        <topology evidence="6">Multi-pass membrane protein</topology>
    </subcellularLocation>
    <subcellularLocation>
        <location evidence="1">Membrane</location>
        <topology evidence="1">Multi-pass membrane protein</topology>
    </subcellularLocation>
</comment>